<feature type="transmembrane region" description="Helical" evidence="1">
    <location>
        <begin position="59"/>
        <end position="76"/>
    </location>
</feature>
<organism evidence="2 3">
    <name type="scientific">Herbaspirillum seropedicae (strain SmR1)</name>
    <dbReference type="NCBI Taxonomy" id="757424"/>
    <lineage>
        <taxon>Bacteria</taxon>
        <taxon>Pseudomonadati</taxon>
        <taxon>Pseudomonadota</taxon>
        <taxon>Betaproteobacteria</taxon>
        <taxon>Burkholderiales</taxon>
        <taxon>Oxalobacteraceae</taxon>
        <taxon>Herbaspirillum</taxon>
    </lineage>
</organism>
<keyword evidence="1" id="KW-1133">Transmembrane helix</keyword>
<evidence type="ECO:0000313" key="3">
    <source>
        <dbReference type="Proteomes" id="UP000000329"/>
    </source>
</evidence>
<dbReference type="HOGENOM" id="CLU_2633257_0_0_4"/>
<reference evidence="2 3" key="1">
    <citation type="submission" date="2010-04" db="EMBL/GenBank/DDBJ databases">
        <title>The genome of Herbaspirillum seropedicae SmR1, an endophytic, nitrogen-fixing, plant-growth promoting beta-Proteobacteria.</title>
        <authorList>
            <person name="Pedrosa F.O."/>
            <person name="Monteiro R.A."/>
            <person name="Wassem R."/>
            <person name="Cruz L.M."/>
            <person name="Ayub R.A."/>
            <person name="Colauto N.B."/>
            <person name="Fernandez M.A."/>
            <person name="Fungaro M.H.P."/>
            <person name="Grisard E.C."/>
            <person name="Hungria M."/>
            <person name="Madeira H.M.F."/>
            <person name="Nodari R.O."/>
            <person name="Osaku C.A."/>
            <person name="Petzl-Erler M.L."/>
            <person name="Terenzi H."/>
            <person name="Vieira L.G.E."/>
            <person name="Almeida M.I.M."/>
            <person name="Alves L.R."/>
            <person name="Arantes O.M.N."/>
            <person name="Balsanelli E."/>
            <person name="Barcellos F.G."/>
            <person name="Baura V.A."/>
            <person name="Binde D.R."/>
            <person name="Campo R.J."/>
            <person name="Chubatsu L.S."/>
            <person name="Chueire L.M.O."/>
            <person name="Ciferri R.R."/>
            <person name="Correa L.C."/>
            <person name="da Conceicao Silva J.L."/>
            <person name="Dabul A.N.G."/>
            <person name="Dambros B.P."/>
            <person name="Faoro H."/>
            <person name="Favetti A."/>
            <person name="Friedermann G."/>
            <person name="Furlaneto M.C."/>
            <person name="Gasques L.S."/>
            <person name="Gimenes C.C.T."/>
            <person name="Gioppo N.M.R."/>
            <person name="Glienke-Blanco C."/>
            <person name="Godoy L.P."/>
            <person name="Guerra M.P."/>
            <person name="Karp S."/>
            <person name="Kava-Cordeiro V."/>
            <person name="Margarido V.P."/>
            <person name="Mathioni S.M."/>
            <person name="Menck-Soares M.A."/>
            <person name="Murace N.K."/>
            <person name="Nicolas M.F."/>
            <person name="Oliveira C.E.C."/>
            <person name="Pagnan N.A.B."/>
            <person name="Pamphile J.A."/>
            <person name="Patussi E.V."/>
            <person name="Pereira L.F.P."/>
            <person name="Pereira-Ferrari L."/>
            <person name="Pinto F.G.S."/>
            <person name="Precoma C."/>
            <person name="Prioli A.J."/>
            <person name="Prioli S.M.A.P."/>
            <person name="Raittz R.T."/>
            <person name="Ramos H.J.O."/>
            <person name="Ribeiro E.M.S.F."/>
            <person name="Rigo L.U."/>
            <person name="Rocha C.L.M.S.C."/>
            <person name="Rocha S.N."/>
            <person name="Santos K."/>
            <person name="Satori D."/>
            <person name="Silva A.G."/>
            <person name="Simao R.C.G."/>
            <person name="Soares M.A.M."/>
            <person name="Souza E.M."/>
            <person name="Steffens M.B.R."/>
            <person name="Steindel M."/>
            <person name="Tadra-Sfeir M.Z."/>
            <person name="Takahashi E.K."/>
            <person name="Torres R.A."/>
            <person name="Valle J.S."/>
            <person name="Vernal J.I."/>
            <person name="Vilas-Boas L.A."/>
            <person name="Watanabe M.A.E."/>
            <person name="Weiss V.A."/>
            <person name="Yates M.A."/>
            <person name="Souza E.M."/>
        </authorList>
    </citation>
    <scope>NUCLEOTIDE SEQUENCE [LARGE SCALE GENOMIC DNA]</scope>
    <source>
        <strain evidence="2 3">SmR1</strain>
    </source>
</reference>
<gene>
    <name evidence="2" type="ordered locus">Hsero_3479</name>
</gene>
<evidence type="ECO:0008006" key="4">
    <source>
        <dbReference type="Google" id="ProtNLM"/>
    </source>
</evidence>
<dbReference type="KEGG" id="hse:Hsero_3479"/>
<dbReference type="EMBL" id="CP002039">
    <property type="protein sequence ID" value="ADJ64958.1"/>
    <property type="molecule type" value="Genomic_DNA"/>
</dbReference>
<sequence length="77" mass="7985">MSTVGTGVLLVGLAVMVAAQVYVTLKTFTVSASKGVLCFVIPGYAFLIAKRHGFYGKFLLAYILGILGMVIGGGILS</sequence>
<evidence type="ECO:0000313" key="2">
    <source>
        <dbReference type="EMBL" id="ADJ64958.1"/>
    </source>
</evidence>
<keyword evidence="3" id="KW-1185">Reference proteome</keyword>
<accession>D8IPR1</accession>
<evidence type="ECO:0000256" key="1">
    <source>
        <dbReference type="SAM" id="Phobius"/>
    </source>
</evidence>
<proteinExistence type="predicted"/>
<dbReference type="GeneID" id="29391440"/>
<dbReference type="Proteomes" id="UP000000329">
    <property type="component" value="Chromosome"/>
</dbReference>
<keyword evidence="1" id="KW-0812">Transmembrane</keyword>
<feature type="transmembrane region" description="Helical" evidence="1">
    <location>
        <begin position="29"/>
        <end position="47"/>
    </location>
</feature>
<dbReference type="AlphaFoldDB" id="D8IPR1"/>
<dbReference type="RefSeq" id="WP_013235422.1">
    <property type="nucleotide sequence ID" value="NC_014323.1"/>
</dbReference>
<dbReference type="STRING" id="757424.Hsero_3479"/>
<keyword evidence="1" id="KW-0472">Membrane</keyword>
<name>D8IPR1_HERSS</name>
<dbReference type="OrthoDB" id="9983881at2"/>
<protein>
    <recommendedName>
        <fullName evidence="4">Transmembrane protein</fullName>
    </recommendedName>
</protein>